<accession>A0A6L2MW10</accession>
<gene>
    <name evidence="3" type="ORF">Tci_050031</name>
</gene>
<organism evidence="3">
    <name type="scientific">Tanacetum cinerariifolium</name>
    <name type="common">Dalmatian daisy</name>
    <name type="synonym">Chrysanthemum cinerariifolium</name>
    <dbReference type="NCBI Taxonomy" id="118510"/>
    <lineage>
        <taxon>Eukaryota</taxon>
        <taxon>Viridiplantae</taxon>
        <taxon>Streptophyta</taxon>
        <taxon>Embryophyta</taxon>
        <taxon>Tracheophyta</taxon>
        <taxon>Spermatophyta</taxon>
        <taxon>Magnoliopsida</taxon>
        <taxon>eudicotyledons</taxon>
        <taxon>Gunneridae</taxon>
        <taxon>Pentapetalae</taxon>
        <taxon>asterids</taxon>
        <taxon>campanulids</taxon>
        <taxon>Asterales</taxon>
        <taxon>Asteraceae</taxon>
        <taxon>Asteroideae</taxon>
        <taxon>Anthemideae</taxon>
        <taxon>Anthemidinae</taxon>
        <taxon>Tanacetum</taxon>
    </lineage>
</organism>
<protein>
    <recommendedName>
        <fullName evidence="4">Gag-Pol polyprotein</fullName>
    </recommendedName>
</protein>
<dbReference type="AlphaFoldDB" id="A0A6L2MW10"/>
<feature type="coiled-coil region" evidence="1">
    <location>
        <begin position="290"/>
        <end position="317"/>
    </location>
</feature>
<name>A0A6L2MW10_TANCI</name>
<evidence type="ECO:0008006" key="4">
    <source>
        <dbReference type="Google" id="ProtNLM"/>
    </source>
</evidence>
<dbReference type="EMBL" id="BKCJ010007595">
    <property type="protein sequence ID" value="GEU78053.1"/>
    <property type="molecule type" value="Genomic_DNA"/>
</dbReference>
<keyword evidence="1" id="KW-0175">Coiled coil</keyword>
<evidence type="ECO:0000256" key="2">
    <source>
        <dbReference type="SAM" id="MobiDB-lite"/>
    </source>
</evidence>
<evidence type="ECO:0000256" key="1">
    <source>
        <dbReference type="SAM" id="Coils"/>
    </source>
</evidence>
<proteinExistence type="predicted"/>
<feature type="coiled-coil region" evidence="1">
    <location>
        <begin position="6"/>
        <end position="40"/>
    </location>
</feature>
<feature type="compositionally biased region" description="Polar residues" evidence="2">
    <location>
        <begin position="331"/>
        <end position="351"/>
    </location>
</feature>
<feature type="region of interest" description="Disordered" evidence="2">
    <location>
        <begin position="331"/>
        <end position="370"/>
    </location>
</feature>
<reference evidence="3" key="1">
    <citation type="journal article" date="2019" name="Sci. Rep.">
        <title>Draft genome of Tanacetum cinerariifolium, the natural source of mosquito coil.</title>
        <authorList>
            <person name="Yamashiro T."/>
            <person name="Shiraishi A."/>
            <person name="Satake H."/>
            <person name="Nakayama K."/>
        </authorList>
    </citation>
    <scope>NUCLEOTIDE SEQUENCE</scope>
</reference>
<sequence>MIDSQMDDMIKEKLELKEQVDSLEQNLSKQIKEKECLLQTFIVFKNTSKEKEDKYMENEIDLEKKIKELDNILFKVGQSAQRVHMLTNIQAFYDNIHKQALGYQHLFNLKKTQRIKLTLYDGVVMSDKHVSMPIIDDEETLILEEESRSRVSIKEKDPEAVKQNISHKPIDYLHMFDPTSKPSDVFPVKIEAPKDLPKINLVNESLKKLKFHLAKFDSVVKIRTTPIALTEGIDNDIYSTVDACPNACEMWKAVERLKQVNVQFLLQLQPKWQRFVTLVKQSQELKTISYHKLYDILKQHQNEVNEIRAEILARTANPLALFAQQQPVYHPQNHPTHYTQNSSTRSQQAATRNKGKAIVNSPPPIYDQEPSMVTEDDEMIGNVTEARETVEQADWRDDTGDDPEDQELEAHYMYMAQIQKVTLDVADNSGPIFDTKPLQKVPNNDNYNVFAIESEHPKQSKAVNDTYLIEQDEHNVIIDSLDMSYDREQIDQNDDDDDLCNTPILVNIAAKANLGYYFIEQQS</sequence>
<evidence type="ECO:0000313" key="3">
    <source>
        <dbReference type="EMBL" id="GEU78053.1"/>
    </source>
</evidence>
<comment type="caution">
    <text evidence="3">The sequence shown here is derived from an EMBL/GenBank/DDBJ whole genome shotgun (WGS) entry which is preliminary data.</text>
</comment>